<dbReference type="InterPro" id="IPR011990">
    <property type="entry name" value="TPR-like_helical_dom_sf"/>
</dbReference>
<evidence type="ECO:0000256" key="1">
    <source>
        <dbReference type="ARBA" id="ARBA00004442"/>
    </source>
</evidence>
<evidence type="ECO:0000313" key="9">
    <source>
        <dbReference type="EMBL" id="QNN40551.1"/>
    </source>
</evidence>
<comment type="similarity">
    <text evidence="2">Belongs to the SusD family.</text>
</comment>
<dbReference type="InterPro" id="IPR012944">
    <property type="entry name" value="SusD_RagB_dom"/>
</dbReference>
<feature type="domain" description="SusD-like N-terminal" evidence="8">
    <location>
        <begin position="94"/>
        <end position="233"/>
    </location>
</feature>
<dbReference type="GO" id="GO:0009279">
    <property type="term" value="C:cell outer membrane"/>
    <property type="evidence" value="ECO:0007669"/>
    <property type="project" value="UniProtKB-SubCell"/>
</dbReference>
<evidence type="ECO:0000256" key="4">
    <source>
        <dbReference type="ARBA" id="ARBA00023136"/>
    </source>
</evidence>
<evidence type="ECO:0000259" key="8">
    <source>
        <dbReference type="Pfam" id="PF14322"/>
    </source>
</evidence>
<name>A0A7G9QB26_9SPHI</name>
<keyword evidence="5" id="KW-0998">Cell outer membrane</keyword>
<dbReference type="SUPFAM" id="SSF48452">
    <property type="entry name" value="TPR-like"/>
    <property type="match status" value="1"/>
</dbReference>
<evidence type="ECO:0000313" key="10">
    <source>
        <dbReference type="Proteomes" id="UP000515806"/>
    </source>
</evidence>
<evidence type="ECO:0000256" key="5">
    <source>
        <dbReference type="ARBA" id="ARBA00023237"/>
    </source>
</evidence>
<dbReference type="AlphaFoldDB" id="A0A7G9QB26"/>
<keyword evidence="3 6" id="KW-0732">Signal</keyword>
<dbReference type="Proteomes" id="UP000515806">
    <property type="component" value="Chromosome"/>
</dbReference>
<feature type="domain" description="RagB/SusD" evidence="7">
    <location>
        <begin position="412"/>
        <end position="541"/>
    </location>
</feature>
<dbReference type="Pfam" id="PF14322">
    <property type="entry name" value="SusD-like_3"/>
    <property type="match status" value="1"/>
</dbReference>
<comment type="subcellular location">
    <subcellularLocation>
        <location evidence="1">Cell outer membrane</location>
    </subcellularLocation>
</comment>
<keyword evidence="10" id="KW-1185">Reference proteome</keyword>
<reference evidence="9 10" key="1">
    <citation type="submission" date="2020-08" db="EMBL/GenBank/DDBJ databases">
        <title>Genome sequence of Pedobacter roseus KACC 11594T.</title>
        <authorList>
            <person name="Hyun D.-W."/>
            <person name="Bae J.-W."/>
        </authorList>
    </citation>
    <scope>NUCLEOTIDE SEQUENCE [LARGE SCALE GENOMIC DNA]</scope>
    <source>
        <strain evidence="9 10">KACC 11594</strain>
    </source>
</reference>
<protein>
    <submittedName>
        <fullName evidence="9">RagB/SusD family nutrient uptake outer membrane protein</fullName>
    </submittedName>
</protein>
<organism evidence="9 10">
    <name type="scientific">Pedobacter roseus</name>
    <dbReference type="NCBI Taxonomy" id="336820"/>
    <lineage>
        <taxon>Bacteria</taxon>
        <taxon>Pseudomonadati</taxon>
        <taxon>Bacteroidota</taxon>
        <taxon>Sphingobacteriia</taxon>
        <taxon>Sphingobacteriales</taxon>
        <taxon>Sphingobacteriaceae</taxon>
        <taxon>Pedobacter</taxon>
    </lineage>
</organism>
<gene>
    <name evidence="9" type="ORF">H9L23_15520</name>
</gene>
<dbReference type="Gene3D" id="1.25.40.390">
    <property type="match status" value="1"/>
</dbReference>
<evidence type="ECO:0000259" key="7">
    <source>
        <dbReference type="Pfam" id="PF07980"/>
    </source>
</evidence>
<evidence type="ECO:0000256" key="2">
    <source>
        <dbReference type="ARBA" id="ARBA00006275"/>
    </source>
</evidence>
<evidence type="ECO:0000256" key="6">
    <source>
        <dbReference type="SAM" id="SignalP"/>
    </source>
</evidence>
<sequence>MKKNITIIAALAVLLFAFSSCKKAFLDEKPFSSYTPLTLTDSLGFEASLIGLYNHTSTIFSWSDQQGWPSVWQVGTDVANATNNQQGVEIPYYNYATLTPTDNGSARTWNRNYIMINLTNIIVDGIENPSVNSLSAKGKSQVSAEAKFFRAYAYNNLATCYGGVPLIVHALSGPKTDFVRAPLDDVNNFIVSDLIYAAANLPDIEAVKTNSKGKMYGRANRFMAMQLLAEVYLRMNKPDLAEQQAQAIIASGKFSLIKNRYGVKTSVGGDYYSDMFQYGNQRRSQGNTEAIWVLEQENPTSVVGGITDNPQQRRVWGAAYYNIAGMALADSLGGRSIGRLRLSNWVLYGLYKGKDIRNSQYNIRRRYYYNDPNPTYAARYGKQVPFTGPDTLINICPSTTKWGAFDPNDTFGYAMIKDFILMRLGETYLLLAEAQVKQGKTSEAANTINVLRTRAGADQVSASQMTMDFILDERARELIGEENRRMTLMRTGTLVERALRLNSNDASKPITGLTAKNLLLPIPLGEIQLNKDAVITQNPGY</sequence>
<proteinExistence type="inferred from homology"/>
<dbReference type="KEGG" id="proe:H9L23_15520"/>
<dbReference type="PROSITE" id="PS51257">
    <property type="entry name" value="PROKAR_LIPOPROTEIN"/>
    <property type="match status" value="1"/>
</dbReference>
<evidence type="ECO:0000256" key="3">
    <source>
        <dbReference type="ARBA" id="ARBA00022729"/>
    </source>
</evidence>
<accession>A0A7G9QB26</accession>
<feature type="signal peptide" evidence="6">
    <location>
        <begin position="1"/>
        <end position="24"/>
    </location>
</feature>
<dbReference type="RefSeq" id="WP_187591273.1">
    <property type="nucleotide sequence ID" value="NZ_CP060723.1"/>
</dbReference>
<keyword evidence="4" id="KW-0472">Membrane</keyword>
<feature type="chain" id="PRO_5028980914" evidence="6">
    <location>
        <begin position="25"/>
        <end position="541"/>
    </location>
</feature>
<dbReference type="EMBL" id="CP060723">
    <property type="protein sequence ID" value="QNN40551.1"/>
    <property type="molecule type" value="Genomic_DNA"/>
</dbReference>
<dbReference type="Pfam" id="PF07980">
    <property type="entry name" value="SusD_RagB"/>
    <property type="match status" value="1"/>
</dbReference>
<dbReference type="InterPro" id="IPR033985">
    <property type="entry name" value="SusD-like_N"/>
</dbReference>